<evidence type="ECO:0000313" key="3">
    <source>
        <dbReference type="Proteomes" id="UP000033047"/>
    </source>
</evidence>
<reference evidence="2 3" key="1">
    <citation type="submission" date="2013-04" db="EMBL/GenBank/DDBJ databases">
        <title>The Genome Sequence of Parabacteroides goldsteinii DSM 19448.</title>
        <authorList>
            <consortium name="The Broad Institute Genomics Platform"/>
            <person name="Earl A."/>
            <person name="Ward D."/>
            <person name="Feldgarden M."/>
            <person name="Gevers D."/>
            <person name="Martens E."/>
            <person name="Sakamoto M."/>
            <person name="Benno Y."/>
            <person name="Song Y."/>
            <person name="Liu C."/>
            <person name="Lee J."/>
            <person name="Bolanos M."/>
            <person name="Vaisanen M.L."/>
            <person name="Finegold S.M."/>
            <person name="Walker B."/>
            <person name="Young S."/>
            <person name="Zeng Q."/>
            <person name="Gargeya S."/>
            <person name="Fitzgerald M."/>
            <person name="Haas B."/>
            <person name="Abouelleil A."/>
            <person name="Allen A.W."/>
            <person name="Alvarado L."/>
            <person name="Arachchi H.M."/>
            <person name="Berlin A.M."/>
            <person name="Chapman S.B."/>
            <person name="Gainer-Dewar J."/>
            <person name="Goldberg J."/>
            <person name="Griggs A."/>
            <person name="Gujja S."/>
            <person name="Hansen M."/>
            <person name="Howarth C."/>
            <person name="Imamovic A."/>
            <person name="Ireland A."/>
            <person name="Larimer J."/>
            <person name="McCowan C."/>
            <person name="Murphy C."/>
            <person name="Pearson M."/>
            <person name="Poon T.W."/>
            <person name="Priest M."/>
            <person name="Roberts A."/>
            <person name="Saif S."/>
            <person name="Shea T."/>
            <person name="Sisk P."/>
            <person name="Sykes S."/>
            <person name="Wortman J."/>
            <person name="Nusbaum C."/>
            <person name="Birren B."/>
        </authorList>
    </citation>
    <scope>NUCLEOTIDE SEQUENCE [LARGE SCALE GENOMIC DNA]</scope>
    <source>
        <strain evidence="2 3">DSM 19448</strain>
    </source>
</reference>
<dbReference type="Pfam" id="PF13566">
    <property type="entry name" value="DUF4130"/>
    <property type="match status" value="1"/>
</dbReference>
<dbReference type="Proteomes" id="UP000033047">
    <property type="component" value="Unassembled WGS sequence"/>
</dbReference>
<dbReference type="RefSeq" id="WP_007653663.1">
    <property type="nucleotide sequence ID" value="NZ_KQ033914.1"/>
</dbReference>
<protein>
    <recommendedName>
        <fullName evidence="1">DUF4130 domain-containing protein</fullName>
    </recommendedName>
</protein>
<dbReference type="STRING" id="927665.HMPREF1535_04859"/>
<dbReference type="NCBIfam" id="TIGR03915">
    <property type="entry name" value="SAM_7_link_chp"/>
    <property type="match status" value="1"/>
</dbReference>
<proteinExistence type="predicted"/>
<dbReference type="AlphaFoldDB" id="A0A0F5IJT1"/>
<organism evidence="2 3">
    <name type="scientific">Parabacteroides goldsteinii DSM 19448 = WAL 12034</name>
    <dbReference type="NCBI Taxonomy" id="927665"/>
    <lineage>
        <taxon>Bacteria</taxon>
        <taxon>Pseudomonadati</taxon>
        <taxon>Bacteroidota</taxon>
        <taxon>Bacteroidia</taxon>
        <taxon>Bacteroidales</taxon>
        <taxon>Tannerellaceae</taxon>
        <taxon>Parabacteroides</taxon>
    </lineage>
</organism>
<name>A0A0F5IJT1_9BACT</name>
<dbReference type="EMBL" id="AQHV01000028">
    <property type="protein sequence ID" value="KKB45575.1"/>
    <property type="molecule type" value="Genomic_DNA"/>
</dbReference>
<dbReference type="InterPro" id="IPR025404">
    <property type="entry name" value="DUF4130"/>
</dbReference>
<gene>
    <name evidence="2" type="ORF">HMPREF1535_04859</name>
</gene>
<evidence type="ECO:0000259" key="1">
    <source>
        <dbReference type="Pfam" id="PF13566"/>
    </source>
</evidence>
<evidence type="ECO:0000313" key="2">
    <source>
        <dbReference type="EMBL" id="KKB45575.1"/>
    </source>
</evidence>
<comment type="caution">
    <text evidence="2">The sequence shown here is derived from an EMBL/GenBank/DDBJ whole genome shotgun (WGS) entry which is preliminary data.</text>
</comment>
<dbReference type="GeneID" id="69978980"/>
<dbReference type="InterPro" id="IPR023875">
    <property type="entry name" value="DNA_repair_put"/>
</dbReference>
<accession>A0A0F5IJT1</accession>
<dbReference type="HOGENOM" id="CLU_068835_1_0_10"/>
<dbReference type="PATRIC" id="fig|927665.4.peg.4984"/>
<sequence>MIAFIYDKTFEGLLTAVFDAYVRKSFPDVLLAEGEPLPLFCEETVTICSDKQKADRVWKGLEKKISKLSLSGLTVSWLSELPEIDMLLFRYIRKAIDYSKSIEVNFGDPDVLQMSKIWKKVSNERLRIMQFLRFQKAVDGTYFSAVEPIYNVLPLVLPYLNDRFGDQKWLIYDMRREYGYYYDLKETIEVRFEQKEAHLLSGFLSEELMDENEKLFQQMWKEYFKTIAIKERINPKLHRQHLPVRFWKYMTEKQ</sequence>
<feature type="domain" description="DUF4130" evidence="1">
    <location>
        <begin position="83"/>
        <end position="252"/>
    </location>
</feature>